<keyword evidence="3" id="KW-1185">Reference proteome</keyword>
<feature type="transmembrane region" description="Helical" evidence="1">
    <location>
        <begin position="39"/>
        <end position="62"/>
    </location>
</feature>
<gene>
    <name evidence="2" type="ORF">SAMN04488514_110127</name>
</gene>
<keyword evidence="1" id="KW-1133">Transmembrane helix</keyword>
<dbReference type="EMBL" id="FNGV01000010">
    <property type="protein sequence ID" value="SDM55205.1"/>
    <property type="molecule type" value="Genomic_DNA"/>
</dbReference>
<evidence type="ECO:0000313" key="3">
    <source>
        <dbReference type="Proteomes" id="UP000199440"/>
    </source>
</evidence>
<keyword evidence="1" id="KW-0472">Membrane</keyword>
<evidence type="ECO:0000256" key="1">
    <source>
        <dbReference type="SAM" id="Phobius"/>
    </source>
</evidence>
<reference evidence="2 3" key="1">
    <citation type="submission" date="2016-10" db="EMBL/GenBank/DDBJ databases">
        <authorList>
            <person name="de Groot N.N."/>
        </authorList>
    </citation>
    <scope>NUCLEOTIDE SEQUENCE [LARGE SCALE GENOMIC DNA]</scope>
    <source>
        <strain evidence="2 3">DSM 19886</strain>
    </source>
</reference>
<dbReference type="AlphaFoldDB" id="A0A1G9U6L7"/>
<proteinExistence type="predicted"/>
<dbReference type="RefSeq" id="WP_089892672.1">
    <property type="nucleotide sequence ID" value="NZ_FNGV01000010.1"/>
</dbReference>
<accession>A0A1G9U6L7</accession>
<protein>
    <submittedName>
        <fullName evidence="2">Uncharacterized protein</fullName>
    </submittedName>
</protein>
<name>A0A1G9U6L7_9FLAO</name>
<organism evidence="2 3">
    <name type="scientific">Kriegella aquimaris</name>
    <dbReference type="NCBI Taxonomy" id="192904"/>
    <lineage>
        <taxon>Bacteria</taxon>
        <taxon>Pseudomonadati</taxon>
        <taxon>Bacteroidota</taxon>
        <taxon>Flavobacteriia</taxon>
        <taxon>Flavobacteriales</taxon>
        <taxon>Flavobacteriaceae</taxon>
        <taxon>Kriegella</taxon>
    </lineage>
</organism>
<feature type="transmembrane region" description="Helical" evidence="1">
    <location>
        <begin position="12"/>
        <end position="33"/>
    </location>
</feature>
<sequence>MINLSLRSDFNEVVVTSTKVIFMSIILPVILVLNLPKDFLSFIIVGLSCLLSVSYAIFFFGLNKLAKEFVEEKIIVLKNR</sequence>
<dbReference type="Proteomes" id="UP000199440">
    <property type="component" value="Unassembled WGS sequence"/>
</dbReference>
<evidence type="ECO:0000313" key="2">
    <source>
        <dbReference type="EMBL" id="SDM55205.1"/>
    </source>
</evidence>
<keyword evidence="1" id="KW-0812">Transmembrane</keyword>